<evidence type="ECO:0000313" key="1">
    <source>
        <dbReference type="EMBL" id="WAX57475.1"/>
    </source>
</evidence>
<dbReference type="SUPFAM" id="SSF47598">
    <property type="entry name" value="Ribbon-helix-helix"/>
    <property type="match status" value="1"/>
</dbReference>
<proteinExistence type="predicted"/>
<dbReference type="InterPro" id="IPR010985">
    <property type="entry name" value="Ribbon_hlx_hlx"/>
</dbReference>
<dbReference type="RefSeq" id="WP_269444016.1">
    <property type="nucleotide sequence ID" value="NZ_CP097463.1"/>
</dbReference>
<name>A0ABY7JY35_9ACTN</name>
<protein>
    <recommendedName>
        <fullName evidence="3">Toxin-antitoxin system HicB family antitoxin</fullName>
    </recommendedName>
</protein>
<organism evidence="1 2">
    <name type="scientific">Jatrophihabitans cynanchi</name>
    <dbReference type="NCBI Taxonomy" id="2944128"/>
    <lineage>
        <taxon>Bacteria</taxon>
        <taxon>Bacillati</taxon>
        <taxon>Actinomycetota</taxon>
        <taxon>Actinomycetes</taxon>
        <taxon>Jatrophihabitantales</taxon>
        <taxon>Jatrophihabitantaceae</taxon>
        <taxon>Jatrophihabitans</taxon>
    </lineage>
</organism>
<accession>A0ABY7JY35</accession>
<keyword evidence="2" id="KW-1185">Reference proteome</keyword>
<evidence type="ECO:0000313" key="2">
    <source>
        <dbReference type="Proteomes" id="UP001164693"/>
    </source>
</evidence>
<gene>
    <name evidence="1" type="ORF">M6B22_01605</name>
</gene>
<reference evidence="1" key="1">
    <citation type="submission" date="2022-05" db="EMBL/GenBank/DDBJ databases">
        <title>Jatrophihabitans sp. SB3-54 whole genome sequence.</title>
        <authorList>
            <person name="Suh M.K."/>
            <person name="Eom M.K."/>
            <person name="Kim J.S."/>
            <person name="Kim H.S."/>
            <person name="Do H.E."/>
            <person name="Shin Y.K."/>
            <person name="Lee J.-S."/>
        </authorList>
    </citation>
    <scope>NUCLEOTIDE SEQUENCE</scope>
    <source>
        <strain evidence="1">SB3-54</strain>
    </source>
</reference>
<evidence type="ECO:0008006" key="3">
    <source>
        <dbReference type="Google" id="ProtNLM"/>
    </source>
</evidence>
<sequence>MHLDDYVRQVHDQLGAAAALGDERTQQIAGTLAAGAAPAMRLAIMNALGAAADEITAALLDSPGSPTVSVRLDGDDVRVEVTAAPPEPAAARADDGDATARISLRLSEALKAEVEEAAGRDGVSVNTWLVRAANSALSPTWPTWPGGPDFGARGGQAGRRATNVHRVTGWING</sequence>
<dbReference type="EMBL" id="CP097463">
    <property type="protein sequence ID" value="WAX57475.1"/>
    <property type="molecule type" value="Genomic_DNA"/>
</dbReference>
<dbReference type="Proteomes" id="UP001164693">
    <property type="component" value="Chromosome"/>
</dbReference>